<evidence type="ECO:0000313" key="3">
    <source>
        <dbReference type="Proteomes" id="UP001488838"/>
    </source>
</evidence>
<comment type="caution">
    <text evidence="2">The sequence shown here is derived from an EMBL/GenBank/DDBJ whole genome shotgun (WGS) entry which is preliminary data.</text>
</comment>
<dbReference type="AlphaFoldDB" id="A0AAW0J796"/>
<reference evidence="2 3" key="1">
    <citation type="journal article" date="2023" name="bioRxiv">
        <title>Conserved and derived expression patterns and positive selection on dental genes reveal complex evolutionary context of ever-growing rodent molars.</title>
        <authorList>
            <person name="Calamari Z.T."/>
            <person name="Song A."/>
            <person name="Cohen E."/>
            <person name="Akter M."/>
            <person name="Roy R.D."/>
            <person name="Hallikas O."/>
            <person name="Christensen M.M."/>
            <person name="Li P."/>
            <person name="Marangoni P."/>
            <person name="Jernvall J."/>
            <person name="Klein O.D."/>
        </authorList>
    </citation>
    <scope>NUCLEOTIDE SEQUENCE [LARGE SCALE GENOMIC DNA]</scope>
    <source>
        <strain evidence="2">V071</strain>
    </source>
</reference>
<accession>A0AAW0J796</accession>
<feature type="non-terminal residue" evidence="2">
    <location>
        <position position="1"/>
    </location>
</feature>
<protein>
    <submittedName>
        <fullName evidence="2">Uncharacterized protein</fullName>
    </submittedName>
</protein>
<evidence type="ECO:0000313" key="2">
    <source>
        <dbReference type="EMBL" id="KAK7822675.1"/>
    </source>
</evidence>
<feature type="region of interest" description="Disordered" evidence="1">
    <location>
        <begin position="1"/>
        <end position="88"/>
    </location>
</feature>
<dbReference type="Proteomes" id="UP001488838">
    <property type="component" value="Unassembled WGS sequence"/>
</dbReference>
<name>A0AAW0J796_MYOGA</name>
<gene>
    <name evidence="2" type="ORF">U0070_002023</name>
</gene>
<feature type="compositionally biased region" description="Basic and acidic residues" evidence="1">
    <location>
        <begin position="37"/>
        <end position="49"/>
    </location>
</feature>
<evidence type="ECO:0000256" key="1">
    <source>
        <dbReference type="SAM" id="MobiDB-lite"/>
    </source>
</evidence>
<dbReference type="EMBL" id="JBBHLL010000057">
    <property type="protein sequence ID" value="KAK7822675.1"/>
    <property type="molecule type" value="Genomic_DNA"/>
</dbReference>
<sequence>LPQNPHSSLALSPQAKHTTHPKRELKAVVFFRPTDPSPDHTSDPLREEGEIPAARPGNPVYKNDSSSPLASLFDHRMVPRSPGGGKKR</sequence>
<keyword evidence="3" id="KW-1185">Reference proteome</keyword>
<proteinExistence type="predicted"/>
<feature type="compositionally biased region" description="Polar residues" evidence="1">
    <location>
        <begin position="1"/>
        <end position="11"/>
    </location>
</feature>
<organism evidence="2 3">
    <name type="scientific">Myodes glareolus</name>
    <name type="common">Bank vole</name>
    <name type="synonym">Clethrionomys glareolus</name>
    <dbReference type="NCBI Taxonomy" id="447135"/>
    <lineage>
        <taxon>Eukaryota</taxon>
        <taxon>Metazoa</taxon>
        <taxon>Chordata</taxon>
        <taxon>Craniata</taxon>
        <taxon>Vertebrata</taxon>
        <taxon>Euteleostomi</taxon>
        <taxon>Mammalia</taxon>
        <taxon>Eutheria</taxon>
        <taxon>Euarchontoglires</taxon>
        <taxon>Glires</taxon>
        <taxon>Rodentia</taxon>
        <taxon>Myomorpha</taxon>
        <taxon>Muroidea</taxon>
        <taxon>Cricetidae</taxon>
        <taxon>Arvicolinae</taxon>
        <taxon>Myodes</taxon>
    </lineage>
</organism>